<evidence type="ECO:0000256" key="1">
    <source>
        <dbReference type="ARBA" id="ARBA00009764"/>
    </source>
</evidence>
<sequence>MTSTSATSATGSIITALGAGSGIDMAKLASDLAAAQYATRIDRLTAKSEKLEAQISAASEIRSMMLSLATSLGDRVRVGDLSAQPSLDNAAVASAALSGSSRPSGTFSLEVEQLARGQMLASGSFASRDAAVGAGTITVRFGTLAAGSFAEDMSKPSVDIAIAPGATLAETAQAITASGAGLTAYVSDTVDGARLVIKGADGAAGGFVLDVAEDPADPGLSALAWQPGSGSGTLLQEAQDARVKIDGLSRTSPSNTLTDAIPGVVLKLSGTNAGAPTTVRFADAGGAITGAMQDLTAALNEIAGVLNEATNPLGGDLSRDSGARALRQAFSALAGRVVMPGAADGEPRTLSDLGLKITRFGTFELDPERLAETLKRDPDGVAAMFTNGVTGVYATFDSLSRSVSAVGRPGSLAGSLSRYNAELARLGEDQAELAEDQEETRARLASRFAVSDSRIVGYQSTLSFLENQIAAWNADKG</sequence>
<name>A0A1Z1FB34_9SPHN</name>
<keyword evidence="9" id="KW-1185">Reference proteome</keyword>
<comment type="similarity">
    <text evidence="1 5">Belongs to the FliD family.</text>
</comment>
<keyword evidence="4 5" id="KW-0975">Bacterial flagellum</keyword>
<reference evidence="8 9" key="1">
    <citation type="submission" date="2017-01" db="EMBL/GenBank/DDBJ databases">
        <title>Complete genome sequence of esterase-producing bacterium Croceicoccus marinus E4A9.</title>
        <authorList>
            <person name="Wu Y.-H."/>
            <person name="Cheng H."/>
            <person name="Xu L."/>
            <person name="Huo Y.-Y."/>
            <person name="Wang C.-S."/>
            <person name="Xu X.-W."/>
        </authorList>
    </citation>
    <scope>NUCLEOTIDE SEQUENCE [LARGE SCALE GENOMIC DNA]</scope>
    <source>
        <strain evidence="8 9">E4A9</strain>
    </source>
</reference>
<dbReference type="InterPro" id="IPR040026">
    <property type="entry name" value="FliD"/>
</dbReference>
<evidence type="ECO:0000256" key="2">
    <source>
        <dbReference type="ARBA" id="ARBA00011255"/>
    </source>
</evidence>
<evidence type="ECO:0000313" key="8">
    <source>
        <dbReference type="EMBL" id="ARU15975.1"/>
    </source>
</evidence>
<dbReference type="GO" id="GO:0007155">
    <property type="term" value="P:cell adhesion"/>
    <property type="evidence" value="ECO:0007669"/>
    <property type="project" value="InterPro"/>
</dbReference>
<dbReference type="AlphaFoldDB" id="A0A1Z1FB34"/>
<dbReference type="Pfam" id="PF02465">
    <property type="entry name" value="FliD_N"/>
    <property type="match status" value="1"/>
</dbReference>
<keyword evidence="8" id="KW-0966">Cell projection</keyword>
<dbReference type="PANTHER" id="PTHR30288">
    <property type="entry name" value="FLAGELLAR CAP/ASSEMBLY PROTEIN FLID"/>
    <property type="match status" value="1"/>
</dbReference>
<dbReference type="GO" id="GO:0005576">
    <property type="term" value="C:extracellular region"/>
    <property type="evidence" value="ECO:0007669"/>
    <property type="project" value="UniProtKB-SubCell"/>
</dbReference>
<accession>A0A1Z1FB34</accession>
<comment type="subcellular location">
    <subcellularLocation>
        <location evidence="5">Secreted</location>
    </subcellularLocation>
    <subcellularLocation>
        <location evidence="5">Bacterial flagellum</location>
    </subcellularLocation>
</comment>
<dbReference type="GO" id="GO:0009421">
    <property type="term" value="C:bacterial-type flagellum filament cap"/>
    <property type="evidence" value="ECO:0007669"/>
    <property type="project" value="InterPro"/>
</dbReference>
<dbReference type="STRING" id="450378.GCA_001661675_01391"/>
<dbReference type="GO" id="GO:0071973">
    <property type="term" value="P:bacterial-type flagellum-dependent cell motility"/>
    <property type="evidence" value="ECO:0007669"/>
    <property type="project" value="TreeGrafter"/>
</dbReference>
<dbReference type="KEGG" id="cman:A9D14_06955"/>
<feature type="domain" description="Flagellar hook-associated protein 2 N-terminal" evidence="6">
    <location>
        <begin position="21"/>
        <end position="118"/>
    </location>
</feature>
<dbReference type="GO" id="GO:0009424">
    <property type="term" value="C:bacterial-type flagellum hook"/>
    <property type="evidence" value="ECO:0007669"/>
    <property type="project" value="UniProtKB-UniRule"/>
</dbReference>
<dbReference type="InterPro" id="IPR003481">
    <property type="entry name" value="FliD_N"/>
</dbReference>
<feature type="coiled-coil region" evidence="5">
    <location>
        <begin position="34"/>
        <end position="61"/>
    </location>
</feature>
<keyword evidence="8" id="KW-0282">Flagellum</keyword>
<evidence type="ECO:0000256" key="5">
    <source>
        <dbReference type="RuleBase" id="RU362066"/>
    </source>
</evidence>
<proteinExistence type="inferred from homology"/>
<dbReference type="PANTHER" id="PTHR30288:SF0">
    <property type="entry name" value="FLAGELLAR HOOK-ASSOCIATED PROTEIN 2"/>
    <property type="match status" value="1"/>
</dbReference>
<evidence type="ECO:0000259" key="6">
    <source>
        <dbReference type="Pfam" id="PF02465"/>
    </source>
</evidence>
<keyword evidence="3 5" id="KW-0175">Coiled coil</keyword>
<feature type="domain" description="Flagellar hook-associated protein 2 C-terminal" evidence="7">
    <location>
        <begin position="238"/>
        <end position="450"/>
    </location>
</feature>
<dbReference type="Proteomes" id="UP000195807">
    <property type="component" value="Chromosome"/>
</dbReference>
<dbReference type="OrthoDB" id="7388356at2"/>
<comment type="subunit">
    <text evidence="2 5">Homopentamer.</text>
</comment>
<dbReference type="Pfam" id="PF07195">
    <property type="entry name" value="FliD_C"/>
    <property type="match status" value="1"/>
</dbReference>
<dbReference type="RefSeq" id="WP_066844454.1">
    <property type="nucleotide sequence ID" value="NZ_CP019602.1"/>
</dbReference>
<keyword evidence="8" id="KW-0969">Cilium</keyword>
<gene>
    <name evidence="8" type="ORF">A9D14_06955</name>
</gene>
<dbReference type="EMBL" id="CP019602">
    <property type="protein sequence ID" value="ARU15975.1"/>
    <property type="molecule type" value="Genomic_DNA"/>
</dbReference>
<evidence type="ECO:0000256" key="3">
    <source>
        <dbReference type="ARBA" id="ARBA00023054"/>
    </source>
</evidence>
<keyword evidence="5" id="KW-0964">Secreted</keyword>
<protein>
    <recommendedName>
        <fullName evidence="5">Flagellar hook-associated protein 2</fullName>
        <shortName evidence="5">HAP2</shortName>
    </recommendedName>
    <alternativeName>
        <fullName evidence="5">Flagellar cap protein</fullName>
    </alternativeName>
</protein>
<evidence type="ECO:0000256" key="4">
    <source>
        <dbReference type="ARBA" id="ARBA00023143"/>
    </source>
</evidence>
<evidence type="ECO:0000259" key="7">
    <source>
        <dbReference type="Pfam" id="PF07195"/>
    </source>
</evidence>
<evidence type="ECO:0000313" key="9">
    <source>
        <dbReference type="Proteomes" id="UP000195807"/>
    </source>
</evidence>
<organism evidence="8 9">
    <name type="scientific">Croceicoccus marinus</name>
    <dbReference type="NCBI Taxonomy" id="450378"/>
    <lineage>
        <taxon>Bacteria</taxon>
        <taxon>Pseudomonadati</taxon>
        <taxon>Pseudomonadota</taxon>
        <taxon>Alphaproteobacteria</taxon>
        <taxon>Sphingomonadales</taxon>
        <taxon>Erythrobacteraceae</taxon>
        <taxon>Croceicoccus</taxon>
    </lineage>
</organism>
<comment type="function">
    <text evidence="5">Required for morphogenesis and for the elongation of the flagellar filament by facilitating polymerization of the flagellin monomers at the tip of growing filament. Forms a capping structure, which prevents flagellin subunits (transported through the central channel of the flagellum) from leaking out without polymerization at the distal end.</text>
</comment>
<dbReference type="InterPro" id="IPR010809">
    <property type="entry name" value="FliD_C"/>
</dbReference>